<organism evidence="2">
    <name type="scientific">Aster yellows phytoplasma</name>
    <dbReference type="NCBI Taxonomy" id="35779"/>
    <lineage>
        <taxon>Bacteria</taxon>
        <taxon>Bacillati</taxon>
        <taxon>Mycoplasmatota</taxon>
        <taxon>Mollicutes</taxon>
        <taxon>Acholeplasmatales</taxon>
        <taxon>Acholeplasmataceae</taxon>
        <taxon>Candidatus Phytoplasma</taxon>
        <taxon>16SrI (Aster yellows group)</taxon>
    </lineage>
</organism>
<name>Q849C0_ASTYP</name>
<dbReference type="AlphaFoldDB" id="Q849C0"/>
<protein>
    <submittedName>
        <fullName evidence="2">Reverse transcriptase</fullName>
    </submittedName>
</protein>
<reference evidence="2" key="1">
    <citation type="journal article" date="2003" name="J. Bacteriol.">
        <title>Identification and characterization of phytoplasmal genes, employing a novel method of isolating phytoplasmal genomic DNA.</title>
        <authorList>
            <person name="Melamed S."/>
            <person name="Tanne E."/>
            <person name="Ben-Haim R."/>
            <person name="Edelbaum O."/>
            <person name="Yogev D."/>
            <person name="Sela I."/>
        </authorList>
    </citation>
    <scope>NUCLEOTIDE SEQUENCE</scope>
</reference>
<keyword evidence="2" id="KW-0808">Transferase</keyword>
<evidence type="ECO:0000259" key="1">
    <source>
        <dbReference type="Pfam" id="PF07727"/>
    </source>
</evidence>
<feature type="domain" description="Reverse transcriptase Ty1/copia-type" evidence="1">
    <location>
        <begin position="49"/>
        <end position="109"/>
    </location>
</feature>
<dbReference type="PANTHER" id="PTHR11439">
    <property type="entry name" value="GAG-POL-RELATED RETROTRANSPOSON"/>
    <property type="match status" value="1"/>
</dbReference>
<dbReference type="GO" id="GO:0003964">
    <property type="term" value="F:RNA-directed DNA polymerase activity"/>
    <property type="evidence" value="ECO:0007669"/>
    <property type="project" value="UniProtKB-KW"/>
</dbReference>
<keyword evidence="2" id="KW-0695">RNA-directed DNA polymerase</keyword>
<dbReference type="InterPro" id="IPR013103">
    <property type="entry name" value="RVT_2"/>
</dbReference>
<keyword evidence="2" id="KW-0548">Nucleotidyltransferase</keyword>
<accession>Q849C0</accession>
<feature type="non-terminal residue" evidence="2">
    <location>
        <position position="178"/>
    </location>
</feature>
<dbReference type="EMBL" id="AY217340">
    <property type="protein sequence ID" value="AAO52667.1"/>
    <property type="molecule type" value="Genomic_DNA"/>
</dbReference>
<dbReference type="Pfam" id="PF07727">
    <property type="entry name" value="RVT_2"/>
    <property type="match status" value="1"/>
</dbReference>
<proteinExistence type="predicted"/>
<evidence type="ECO:0000313" key="2">
    <source>
        <dbReference type="EMBL" id="AAO52667.1"/>
    </source>
</evidence>
<dbReference type="PANTHER" id="PTHR11439:SF467">
    <property type="entry name" value="INTEGRASE CATALYTIC DOMAIN-CONTAINING PROTEIN"/>
    <property type="match status" value="1"/>
</dbReference>
<sequence length="178" mass="20777">MFDKNRTGSVKLWFLRLSHGEKWEDGNRNSLGGRFAYFSQWFKHLKEILKSQLMKEFKMKDMGIAKFILGFRITRDRKNKKIFIDQRAYLESVLKRFNMDQCNPVSIPINVGERLSKEQSPKTVEEAEKMKNVPYQEAVGSLLFAAQVSRPDLSYAVSCVSRFNKNPGVPHWKAVKRI</sequence>